<evidence type="ECO:0000256" key="2">
    <source>
        <dbReference type="ARBA" id="ARBA00006228"/>
    </source>
</evidence>
<gene>
    <name evidence="9" type="ordered locus">Sfla_1369</name>
</gene>
<keyword evidence="5 8" id="KW-1133">Transmembrane helix</keyword>
<keyword evidence="6 8" id="KW-0472">Membrane</keyword>
<dbReference type="PANTHER" id="PTHR34584">
    <property type="entry name" value="NA(+)/H(+) ANTIPORTER SUBUNIT E1"/>
    <property type="match status" value="1"/>
</dbReference>
<sequence length="226" mass="24311">MKRLITLSSGDPDLPPFSIGFAGRRRRVLDLPLIAWLTFIWVLLWSTLTWANVVTGVVVAVAVCLAFPLPQVDLGLRLHPWGILLLAAYLLYDMYTSGVKVTRQIFADRPHRPAVIGVPLRCRSDLMLAATAVSVSNVPGGSVVEVRRATATLFLHVLDADRPAELEAVRRSVWKLEELTVRAFGTSDEIARVSEPPPPVPGSDTAPGTGPDGGPDTGSDTGEEGA</sequence>
<evidence type="ECO:0000313" key="10">
    <source>
        <dbReference type="Proteomes" id="UP000002066"/>
    </source>
</evidence>
<evidence type="ECO:0000313" key="9">
    <source>
        <dbReference type="EMBL" id="ADW02809.1"/>
    </source>
</evidence>
<evidence type="ECO:0000256" key="6">
    <source>
        <dbReference type="ARBA" id="ARBA00023136"/>
    </source>
</evidence>
<name>A0A8D3WDK7_STRFA</name>
<dbReference type="Proteomes" id="UP000002066">
    <property type="component" value="Chromosome"/>
</dbReference>
<accession>A0A8D3WDK7</accession>
<dbReference type="AlphaFoldDB" id="A0A8D3WDK7"/>
<dbReference type="GO" id="GO:0005886">
    <property type="term" value="C:plasma membrane"/>
    <property type="evidence" value="ECO:0007669"/>
    <property type="project" value="UniProtKB-SubCell"/>
</dbReference>
<organism evidence="9 10">
    <name type="scientific">Streptomyces pratensis (strain ATCC 33331 / IAF-45CD)</name>
    <dbReference type="NCBI Taxonomy" id="591167"/>
    <lineage>
        <taxon>Bacteria</taxon>
        <taxon>Bacillati</taxon>
        <taxon>Actinomycetota</taxon>
        <taxon>Actinomycetes</taxon>
        <taxon>Kitasatosporales</taxon>
        <taxon>Streptomycetaceae</taxon>
        <taxon>Streptomyces</taxon>
    </lineage>
</organism>
<feature type="transmembrane region" description="Helical" evidence="8">
    <location>
        <begin position="76"/>
        <end position="95"/>
    </location>
</feature>
<dbReference type="InterPro" id="IPR002758">
    <property type="entry name" value="Cation_antiport_E"/>
</dbReference>
<dbReference type="OrthoDB" id="3536063at2"/>
<dbReference type="PANTHER" id="PTHR34584:SF1">
    <property type="entry name" value="NA(+)_H(+) ANTIPORTER SUBUNIT E1"/>
    <property type="match status" value="1"/>
</dbReference>
<reference evidence="9 10" key="1">
    <citation type="submission" date="2011-01" db="EMBL/GenBank/DDBJ databases">
        <title>Complete sequence of chromosome of Streptomyces flavogriseus ATCC 33331.</title>
        <authorList>
            <consortium name="US DOE Joint Genome Institute"/>
            <person name="Lucas S."/>
            <person name="Copeland A."/>
            <person name="Lapidus A."/>
            <person name="Cheng J.-F."/>
            <person name="Goodwin L."/>
            <person name="Pitluck S."/>
            <person name="Davenport K."/>
            <person name="Detter J.C."/>
            <person name="Han C."/>
            <person name="Tapia R."/>
            <person name="Land M."/>
            <person name="Hauser L."/>
            <person name="Kyrpides N."/>
            <person name="Ivanova N."/>
            <person name="Ovchinnikova G."/>
            <person name="Pagani I."/>
            <person name="Brumm P."/>
            <person name="Mead D."/>
            <person name="Woyke T."/>
        </authorList>
    </citation>
    <scope>NUCLEOTIDE SEQUENCE [LARGE SCALE GENOMIC DNA]</scope>
    <source>
        <strain evidence="10">ATCC 33331 / IAF-45CD</strain>
    </source>
</reference>
<evidence type="ECO:0000256" key="8">
    <source>
        <dbReference type="SAM" id="Phobius"/>
    </source>
</evidence>
<protein>
    <submittedName>
        <fullName evidence="9">Monovalent cation/H+ antiporter subunit E</fullName>
    </submittedName>
</protein>
<keyword evidence="3" id="KW-1003">Cell membrane</keyword>
<dbReference type="KEGG" id="sfa:Sfla_1369"/>
<evidence type="ECO:0000256" key="4">
    <source>
        <dbReference type="ARBA" id="ARBA00022692"/>
    </source>
</evidence>
<keyword evidence="4 8" id="KW-0812">Transmembrane</keyword>
<dbReference type="GO" id="GO:0008324">
    <property type="term" value="F:monoatomic cation transmembrane transporter activity"/>
    <property type="evidence" value="ECO:0007669"/>
    <property type="project" value="InterPro"/>
</dbReference>
<feature type="region of interest" description="Disordered" evidence="7">
    <location>
        <begin position="187"/>
        <end position="226"/>
    </location>
</feature>
<dbReference type="NCBIfam" id="NF006521">
    <property type="entry name" value="PRK08965.1-5"/>
    <property type="match status" value="1"/>
</dbReference>
<evidence type="ECO:0000256" key="1">
    <source>
        <dbReference type="ARBA" id="ARBA00004651"/>
    </source>
</evidence>
<evidence type="ECO:0000256" key="5">
    <source>
        <dbReference type="ARBA" id="ARBA00022989"/>
    </source>
</evidence>
<evidence type="ECO:0000256" key="3">
    <source>
        <dbReference type="ARBA" id="ARBA00022475"/>
    </source>
</evidence>
<dbReference type="EMBL" id="CP002475">
    <property type="protein sequence ID" value="ADW02809.1"/>
    <property type="molecule type" value="Genomic_DNA"/>
</dbReference>
<comment type="similarity">
    <text evidence="2">Belongs to the CPA3 antiporters (TC 2.A.63) subunit E family.</text>
</comment>
<proteinExistence type="inferred from homology"/>
<evidence type="ECO:0000256" key="7">
    <source>
        <dbReference type="SAM" id="MobiDB-lite"/>
    </source>
</evidence>
<dbReference type="Pfam" id="PF01899">
    <property type="entry name" value="MNHE"/>
    <property type="match status" value="1"/>
</dbReference>
<feature type="transmembrane region" description="Helical" evidence="8">
    <location>
        <begin position="28"/>
        <end position="44"/>
    </location>
</feature>
<comment type="subcellular location">
    <subcellularLocation>
        <location evidence="1">Cell membrane</location>
        <topology evidence="1">Multi-pass membrane protein</topology>
    </subcellularLocation>
</comment>